<dbReference type="AlphaFoldDB" id="A0A317E9T4"/>
<comment type="caution">
    <text evidence="5">The sequence shown here is derived from an EMBL/GenBank/DDBJ whole genome shotgun (WGS) entry which is preliminary data.</text>
</comment>
<dbReference type="GO" id="GO:0050660">
    <property type="term" value="F:flavin adenine dinucleotide binding"/>
    <property type="evidence" value="ECO:0007669"/>
    <property type="project" value="InterPro"/>
</dbReference>
<evidence type="ECO:0000256" key="1">
    <source>
        <dbReference type="ARBA" id="ARBA00022630"/>
    </source>
</evidence>
<dbReference type="SUPFAM" id="SSF51905">
    <property type="entry name" value="FAD/NAD(P)-binding domain"/>
    <property type="match status" value="1"/>
</dbReference>
<keyword evidence="2" id="KW-0274">FAD</keyword>
<gene>
    <name evidence="5" type="ORF">DKG75_03735</name>
</gene>
<evidence type="ECO:0000256" key="3">
    <source>
        <dbReference type="ARBA" id="ARBA00023002"/>
    </source>
</evidence>
<dbReference type="OrthoDB" id="312624at2"/>
<dbReference type="InterPro" id="IPR036188">
    <property type="entry name" value="FAD/NAD-bd_sf"/>
</dbReference>
<evidence type="ECO:0000313" key="5">
    <source>
        <dbReference type="EMBL" id="PWR23689.1"/>
    </source>
</evidence>
<name>A0A317E9T4_9PROT</name>
<dbReference type="PANTHER" id="PTHR42877">
    <property type="entry name" value="L-ORNITHINE N(5)-MONOOXYGENASE-RELATED"/>
    <property type="match status" value="1"/>
</dbReference>
<evidence type="ECO:0000313" key="6">
    <source>
        <dbReference type="Proteomes" id="UP000246077"/>
    </source>
</evidence>
<dbReference type="InterPro" id="IPR051209">
    <property type="entry name" value="FAD-bind_Monooxygenase_sf"/>
</dbReference>
<protein>
    <recommendedName>
        <fullName evidence="7">4-hydroxyacetophenone monooxygenase</fullName>
    </recommendedName>
</protein>
<keyword evidence="1" id="KW-0285">Flavoprotein</keyword>
<proteinExistence type="predicted"/>
<evidence type="ECO:0008006" key="7">
    <source>
        <dbReference type="Google" id="ProtNLM"/>
    </source>
</evidence>
<dbReference type="PANTHER" id="PTHR42877:SF4">
    <property type="entry name" value="FAD_NAD(P)-BINDING DOMAIN-CONTAINING PROTEIN-RELATED"/>
    <property type="match status" value="1"/>
</dbReference>
<dbReference type="Gene3D" id="3.50.50.60">
    <property type="entry name" value="FAD/NAD(P)-binding domain"/>
    <property type="match status" value="2"/>
</dbReference>
<dbReference type="GO" id="GO:0050661">
    <property type="term" value="F:NADP binding"/>
    <property type="evidence" value="ECO:0007669"/>
    <property type="project" value="InterPro"/>
</dbReference>
<evidence type="ECO:0000256" key="2">
    <source>
        <dbReference type="ARBA" id="ARBA00022827"/>
    </source>
</evidence>
<dbReference type="GO" id="GO:0004499">
    <property type="term" value="F:N,N-dimethylaniline monooxygenase activity"/>
    <property type="evidence" value="ECO:0007669"/>
    <property type="project" value="InterPro"/>
</dbReference>
<sequence>MRSPIGSSRRTGAGKRKPEGTSRAGRILPATKGDTRVILSPAKQTIGRASIRTGAGRTGMGNPAAQQDPVTIGDDRTIDQAVEAAHIPSLVLALIHLTGDESLLDRVPRPVYDFFGDGQGAIPAAVQAAVRAEAASALKAWRDGRPPAPLPGPAVIRRMMDFIAGADIPERYVPFLLEELAIGGGAPRAAAPAIAVPAAVKAAFPVAVIGAGMSGILAAIELQQAGIPYVIIEKNGDFGGTWHENSYPGCRVDTQNHLYSYSFENNHDWPQFYSDRSVLHAYFRRTAAKYDLGRFTRFRTTVETADYDEGRGRWRLGLRPPDGGAEVIEAAAVISAVGQLNQPRYPEIAGRETFRGPAFHSARWDHSVDLAGKRVAVIGSGASAFQFVPEIAPAAGHLTLFQRSAPWLGPTPDYHENVPAGMQWLLEHMPCYQSWYRFFLFWLMTDGILDAVRIDPEWQGGPQSVSALNEDLRQALSGYIAMQVEDETLRAKVTPAYPPGGKRMLRDNGTWLGALKRGNVTVEDGRIARITPAGIELADGRHVEADVIVYGTGFHASDFLRTLKVRGRGGLDLHQAWAGDARAYLGITMPGFPNFFTVYGPNTNIVVNGSIIFFSECAVRYILGAVKLMLEGGWRAVEVKPAVHDAFNDRVDAANRLMAWGAPQVSSWYKNATGRVGQNWPFALVDYWNATRTPDPEDYILTR</sequence>
<reference evidence="6" key="1">
    <citation type="submission" date="2018-05" db="EMBL/GenBank/DDBJ databases">
        <title>Zavarzinia sp. HR-AS.</title>
        <authorList>
            <person name="Lee Y."/>
            <person name="Jeon C.O."/>
        </authorList>
    </citation>
    <scope>NUCLEOTIDE SEQUENCE [LARGE SCALE GENOMIC DNA]</scope>
    <source>
        <strain evidence="6">DSM 1231</strain>
    </source>
</reference>
<keyword evidence="6" id="KW-1185">Reference proteome</keyword>
<organism evidence="5 6">
    <name type="scientific">Zavarzinia compransoris</name>
    <dbReference type="NCBI Taxonomy" id="1264899"/>
    <lineage>
        <taxon>Bacteria</taxon>
        <taxon>Pseudomonadati</taxon>
        <taxon>Pseudomonadota</taxon>
        <taxon>Alphaproteobacteria</taxon>
        <taxon>Rhodospirillales</taxon>
        <taxon>Zavarziniaceae</taxon>
        <taxon>Zavarzinia</taxon>
    </lineage>
</organism>
<dbReference type="PRINTS" id="PR00411">
    <property type="entry name" value="PNDRDTASEI"/>
</dbReference>
<dbReference type="Pfam" id="PF00743">
    <property type="entry name" value="FMO-like"/>
    <property type="match status" value="1"/>
</dbReference>
<dbReference type="EMBL" id="QGLF01000001">
    <property type="protein sequence ID" value="PWR23689.1"/>
    <property type="molecule type" value="Genomic_DNA"/>
</dbReference>
<dbReference type="Proteomes" id="UP000246077">
    <property type="component" value="Unassembled WGS sequence"/>
</dbReference>
<keyword evidence="3" id="KW-0560">Oxidoreductase</keyword>
<feature type="compositionally biased region" description="Polar residues" evidence="4">
    <location>
        <begin position="1"/>
        <end position="10"/>
    </location>
</feature>
<accession>A0A317E9T4</accession>
<feature type="region of interest" description="Disordered" evidence="4">
    <location>
        <begin position="1"/>
        <end position="28"/>
    </location>
</feature>
<evidence type="ECO:0000256" key="4">
    <source>
        <dbReference type="SAM" id="MobiDB-lite"/>
    </source>
</evidence>
<dbReference type="InterPro" id="IPR020946">
    <property type="entry name" value="Flavin_mOase-like"/>
</dbReference>